<dbReference type="AlphaFoldDB" id="A0A4V6AQU2"/>
<dbReference type="Pfam" id="PF00059">
    <property type="entry name" value="Lectin_C"/>
    <property type="match status" value="1"/>
</dbReference>
<name>A0A4V6AQU2_COLLU</name>
<dbReference type="EMBL" id="CM014091">
    <property type="protein sequence ID" value="TKS81832.1"/>
    <property type="molecule type" value="Genomic_DNA"/>
</dbReference>
<feature type="compositionally biased region" description="Basic and acidic residues" evidence="8">
    <location>
        <begin position="93"/>
        <end position="111"/>
    </location>
</feature>
<gene>
    <name evidence="11" type="ORF">D9C73_015938</name>
</gene>
<evidence type="ECO:0000256" key="5">
    <source>
        <dbReference type="ARBA" id="ARBA00022837"/>
    </source>
</evidence>
<evidence type="ECO:0000256" key="2">
    <source>
        <dbReference type="ARBA" id="ARBA00022525"/>
    </source>
</evidence>
<evidence type="ECO:0000259" key="10">
    <source>
        <dbReference type="Pfam" id="PF00059"/>
    </source>
</evidence>
<evidence type="ECO:0000256" key="7">
    <source>
        <dbReference type="SAM" id="Coils"/>
    </source>
</evidence>
<comment type="subcellular location">
    <subcellularLocation>
        <location evidence="1">Secreted</location>
    </subcellularLocation>
</comment>
<evidence type="ECO:0000313" key="11">
    <source>
        <dbReference type="EMBL" id="TKS81832.1"/>
    </source>
</evidence>
<keyword evidence="6" id="KW-0176">Collagen</keyword>
<keyword evidence="9" id="KW-0472">Membrane</keyword>
<organism evidence="11 12">
    <name type="scientific">Collichthys lucidus</name>
    <name type="common">Big head croaker</name>
    <name type="synonym">Sciaena lucida</name>
    <dbReference type="NCBI Taxonomy" id="240159"/>
    <lineage>
        <taxon>Eukaryota</taxon>
        <taxon>Metazoa</taxon>
        <taxon>Chordata</taxon>
        <taxon>Craniata</taxon>
        <taxon>Vertebrata</taxon>
        <taxon>Euteleostomi</taxon>
        <taxon>Actinopterygii</taxon>
        <taxon>Neopterygii</taxon>
        <taxon>Teleostei</taxon>
        <taxon>Neoteleostei</taxon>
        <taxon>Acanthomorphata</taxon>
        <taxon>Eupercaria</taxon>
        <taxon>Sciaenidae</taxon>
        <taxon>Collichthys</taxon>
    </lineage>
</organism>
<evidence type="ECO:0000256" key="3">
    <source>
        <dbReference type="ARBA" id="ARBA00022729"/>
    </source>
</evidence>
<feature type="transmembrane region" description="Helical" evidence="9">
    <location>
        <begin position="393"/>
        <end position="414"/>
    </location>
</feature>
<keyword evidence="3" id="KW-0732">Signal</keyword>
<evidence type="ECO:0000256" key="8">
    <source>
        <dbReference type="SAM" id="MobiDB-lite"/>
    </source>
</evidence>
<keyword evidence="12" id="KW-1185">Reference proteome</keyword>
<dbReference type="Pfam" id="PF01391">
    <property type="entry name" value="Collagen"/>
    <property type="match status" value="1"/>
</dbReference>
<dbReference type="GO" id="GO:0005581">
    <property type="term" value="C:collagen trimer"/>
    <property type="evidence" value="ECO:0007669"/>
    <property type="project" value="UniProtKB-KW"/>
</dbReference>
<feature type="domain" description="C-type lectin" evidence="10">
    <location>
        <begin position="512"/>
        <end position="544"/>
    </location>
</feature>
<dbReference type="GO" id="GO:0030246">
    <property type="term" value="F:carbohydrate binding"/>
    <property type="evidence" value="ECO:0007669"/>
    <property type="project" value="UniProtKB-KW"/>
</dbReference>
<evidence type="ECO:0000313" key="12">
    <source>
        <dbReference type="Proteomes" id="UP000298787"/>
    </source>
</evidence>
<feature type="region of interest" description="Disordered" evidence="8">
    <location>
        <begin position="1"/>
        <end position="21"/>
    </location>
</feature>
<keyword evidence="7" id="KW-0175">Coiled coil</keyword>
<feature type="coiled-coil region" evidence="7">
    <location>
        <begin position="438"/>
        <end position="486"/>
    </location>
</feature>
<keyword evidence="5" id="KW-0106">Calcium</keyword>
<dbReference type="GO" id="GO:0005615">
    <property type="term" value="C:extracellular space"/>
    <property type="evidence" value="ECO:0007669"/>
    <property type="project" value="TreeGrafter"/>
</dbReference>
<dbReference type="STRING" id="240159.A0A4V6AQU2"/>
<dbReference type="PANTHER" id="PTHR22799:SF1">
    <property type="entry name" value="C-TYPE LECTIN DOMAIN FAMILY 11 MEMBER A"/>
    <property type="match status" value="1"/>
</dbReference>
<dbReference type="GO" id="GO:0001503">
    <property type="term" value="P:ossification"/>
    <property type="evidence" value="ECO:0007669"/>
    <property type="project" value="TreeGrafter"/>
</dbReference>
<keyword evidence="9" id="KW-0812">Transmembrane</keyword>
<accession>A0A4V6AQU2</accession>
<keyword evidence="9" id="KW-1133">Transmembrane helix</keyword>
<evidence type="ECO:0000256" key="1">
    <source>
        <dbReference type="ARBA" id="ARBA00004613"/>
    </source>
</evidence>
<sequence>MQKTGYSKATPKQNVSDNLKLSPDDIIREAHEEASGCEIPSKCIYIWPSFNKTMTAVTNTRVTSEIFNEGYVVKRSVPFRQISTALQVYQSNDSDRFSPSDKKSRRDRLAEEMSAHVLEEESGEMTPETKNIRKLSSVSDMLSSLFGWREKKEELQKDGERIAVLNYISASTEVCSNTLLPGAKGNACPGDQGEIGEEGAQGKLGKDGPPGLSGVLGDTGLKGEVGHTGKMGPSGHKGDKGDTGLDGPSGLKGKPGTTCDCGRYRKVVGQLDVNVSKLRNAVKFVKNVILGLKETEERYYLLVKDPKRFREASMNCKLRGGSLAMPKTSNTNRLMADYVSQAGLTRVYIGVQAQSKDAMSVTFDGKSGEVDGDGWNLMDTDNRSKYRCRPQGSVCWIGAAVVCLVLLLTMIMVAQNTSAISHWDTKFEKLIYEISKSRDDLRDERDQLKIQCSNLTKEMESLQSQYNTLAASRDKLQEEIDTLTHNRTDKPCNHGWIKFNNKCYYVSPNGVTKTWENSRKDCREKGADLVIITTKEEQDFVSQEKWRILDWSASRGERR</sequence>
<dbReference type="PANTHER" id="PTHR22799">
    <property type="entry name" value="TETRANECTIN-RELATED"/>
    <property type="match status" value="1"/>
</dbReference>
<dbReference type="SUPFAM" id="SSF56436">
    <property type="entry name" value="C-type lectin-like"/>
    <property type="match status" value="2"/>
</dbReference>
<protein>
    <submittedName>
        <fullName evidence="11">Collectin-10</fullName>
    </submittedName>
</protein>
<feature type="compositionally biased region" description="Polar residues" evidence="8">
    <location>
        <begin position="1"/>
        <end position="19"/>
    </location>
</feature>
<dbReference type="InterPro" id="IPR008160">
    <property type="entry name" value="Collagen"/>
</dbReference>
<proteinExistence type="predicted"/>
<feature type="region of interest" description="Disordered" evidence="8">
    <location>
        <begin position="192"/>
        <end position="252"/>
    </location>
</feature>
<evidence type="ECO:0000256" key="9">
    <source>
        <dbReference type="SAM" id="Phobius"/>
    </source>
</evidence>
<dbReference type="InterPro" id="IPR001304">
    <property type="entry name" value="C-type_lectin-like"/>
</dbReference>
<dbReference type="InterPro" id="IPR051663">
    <property type="entry name" value="CLec_Tetranectin-domain"/>
</dbReference>
<keyword evidence="2" id="KW-0964">Secreted</keyword>
<dbReference type="InterPro" id="IPR016186">
    <property type="entry name" value="C-type_lectin-like/link_sf"/>
</dbReference>
<dbReference type="GO" id="GO:0008083">
    <property type="term" value="F:growth factor activity"/>
    <property type="evidence" value="ECO:0007669"/>
    <property type="project" value="TreeGrafter"/>
</dbReference>
<keyword evidence="4" id="KW-0430">Lectin</keyword>
<feature type="region of interest" description="Disordered" evidence="8">
    <location>
        <begin position="91"/>
        <end position="111"/>
    </location>
</feature>
<dbReference type="Gene3D" id="1.20.5.400">
    <property type="match status" value="1"/>
</dbReference>
<evidence type="ECO:0000256" key="6">
    <source>
        <dbReference type="ARBA" id="ARBA00023119"/>
    </source>
</evidence>
<dbReference type="Gene3D" id="3.10.100.10">
    <property type="entry name" value="Mannose-Binding Protein A, subunit A"/>
    <property type="match status" value="2"/>
</dbReference>
<dbReference type="InterPro" id="IPR016187">
    <property type="entry name" value="CTDL_fold"/>
</dbReference>
<reference evidence="11 12" key="1">
    <citation type="submission" date="2019-01" db="EMBL/GenBank/DDBJ databases">
        <title>Genome Assembly of Collichthys lucidus.</title>
        <authorList>
            <person name="Cai M."/>
            <person name="Xiao S."/>
        </authorList>
    </citation>
    <scope>NUCLEOTIDE SEQUENCE [LARGE SCALE GENOMIC DNA]</scope>
    <source>
        <strain evidence="11">JT15FE1705JMU</strain>
        <tissue evidence="11">Muscle</tissue>
    </source>
</reference>
<dbReference type="Proteomes" id="UP000298787">
    <property type="component" value="Chromosome 14"/>
</dbReference>
<evidence type="ECO:0000256" key="4">
    <source>
        <dbReference type="ARBA" id="ARBA00022734"/>
    </source>
</evidence>